<organism evidence="3 4">
    <name type="scientific">Hibiscus sabdariffa</name>
    <name type="common">roselle</name>
    <dbReference type="NCBI Taxonomy" id="183260"/>
    <lineage>
        <taxon>Eukaryota</taxon>
        <taxon>Viridiplantae</taxon>
        <taxon>Streptophyta</taxon>
        <taxon>Embryophyta</taxon>
        <taxon>Tracheophyta</taxon>
        <taxon>Spermatophyta</taxon>
        <taxon>Magnoliopsida</taxon>
        <taxon>eudicotyledons</taxon>
        <taxon>Gunneridae</taxon>
        <taxon>Pentapetalae</taxon>
        <taxon>rosids</taxon>
        <taxon>malvids</taxon>
        <taxon>Malvales</taxon>
        <taxon>Malvaceae</taxon>
        <taxon>Malvoideae</taxon>
        <taxon>Hibiscus</taxon>
    </lineage>
</organism>
<feature type="compositionally biased region" description="Acidic residues" evidence="1">
    <location>
        <begin position="450"/>
        <end position="463"/>
    </location>
</feature>
<evidence type="ECO:0000313" key="4">
    <source>
        <dbReference type="Proteomes" id="UP001396334"/>
    </source>
</evidence>
<dbReference type="Proteomes" id="UP001396334">
    <property type="component" value="Unassembled WGS sequence"/>
</dbReference>
<name>A0ABR2QL54_9ROSI</name>
<dbReference type="EMBL" id="JBBPBN010000036">
    <property type="protein sequence ID" value="KAK9001407.1"/>
    <property type="molecule type" value="Genomic_DNA"/>
</dbReference>
<feature type="region of interest" description="Disordered" evidence="1">
    <location>
        <begin position="354"/>
        <end position="539"/>
    </location>
</feature>
<feature type="compositionally biased region" description="Low complexity" evidence="1">
    <location>
        <begin position="401"/>
        <end position="424"/>
    </location>
</feature>
<proteinExistence type="predicted"/>
<accession>A0ABR2QL54</accession>
<evidence type="ECO:0000256" key="1">
    <source>
        <dbReference type="SAM" id="MobiDB-lite"/>
    </source>
</evidence>
<gene>
    <name evidence="3" type="ORF">V6N11_083192</name>
</gene>
<evidence type="ECO:0000259" key="2">
    <source>
        <dbReference type="Pfam" id="PF20167"/>
    </source>
</evidence>
<reference evidence="3 4" key="1">
    <citation type="journal article" date="2024" name="G3 (Bethesda)">
        <title>Genome assembly of Hibiscus sabdariffa L. provides insights into metabolisms of medicinal natural products.</title>
        <authorList>
            <person name="Kim T."/>
        </authorList>
    </citation>
    <scope>NUCLEOTIDE SEQUENCE [LARGE SCALE GENOMIC DNA]</scope>
    <source>
        <strain evidence="3">TK-2024</strain>
        <tissue evidence="3">Old leaves</tissue>
    </source>
</reference>
<sequence>MVRCKNAAGSSQPPPPDTAEIAIFETEAAEERYQQIQSKQLLQEKGFVFSTGERFGLPQEVYDVIVYHGWEKFARHPDEKELQKKSINVTLVKEFYAHFTDPNQGTVYVRSERVEFTTKAINKLFAIKRTTDLHNPFVNSMKDQNIDFLLENLCFNGAEWDEANTTVERDRLKPAAKLWMHFLKINLMPTTHTATVNLPRLQLLHSILNFRSINLGQLIVDEAFAGISRKQSPLLFPRLITALCRQKGVMEDENDFYIRGRQGIKPTQIPSLMGFDEDATTSAPPGGARTIAAARMAELMALTERTQDQMRDMQEKLTSLFHYMRERDEAIQSYFLELLPDEVPLFPIFPNELFHPAQPTKKRTPQEQATQQPPLTKKKAPSTSTATPPTRPPVPEERAEPATPLGDTAASAPKPPTKTATATKRSLTRKEKGKAPVKTTPRAPATEPTVELDSDDDNDEEMPDAPQPPAHTMETSIPRRRLKRKANRNISTADLAAEENVASEAEDDGSSTTPEETPMPNPPSSKARYKRVATKQTPK</sequence>
<feature type="domain" description="Putative plant transposon protein" evidence="2">
    <location>
        <begin position="68"/>
        <end position="249"/>
    </location>
</feature>
<keyword evidence="4" id="KW-1185">Reference proteome</keyword>
<dbReference type="InterPro" id="IPR046796">
    <property type="entry name" value="Transposase_32_dom"/>
</dbReference>
<protein>
    <recommendedName>
        <fullName evidence="2">Putative plant transposon protein domain-containing protein</fullName>
    </recommendedName>
</protein>
<feature type="compositionally biased region" description="Basic residues" evidence="1">
    <location>
        <begin position="527"/>
        <end position="539"/>
    </location>
</feature>
<evidence type="ECO:0000313" key="3">
    <source>
        <dbReference type="EMBL" id="KAK9001407.1"/>
    </source>
</evidence>
<comment type="caution">
    <text evidence="3">The sequence shown here is derived from an EMBL/GenBank/DDBJ whole genome shotgun (WGS) entry which is preliminary data.</text>
</comment>
<feature type="compositionally biased region" description="Basic residues" evidence="1">
    <location>
        <begin position="478"/>
        <end position="487"/>
    </location>
</feature>
<dbReference type="Pfam" id="PF20167">
    <property type="entry name" value="Transposase_32"/>
    <property type="match status" value="1"/>
</dbReference>